<feature type="compositionally biased region" description="Low complexity" evidence="1">
    <location>
        <begin position="258"/>
        <end position="273"/>
    </location>
</feature>
<feature type="compositionally biased region" description="Basic residues" evidence="1">
    <location>
        <begin position="161"/>
        <end position="176"/>
    </location>
</feature>
<reference evidence="2" key="1">
    <citation type="submission" date="2019-08" db="EMBL/GenBank/DDBJ databases">
        <authorList>
            <person name="Kucharzyk K."/>
            <person name="Murdoch R.W."/>
            <person name="Higgins S."/>
            <person name="Loffler F."/>
        </authorList>
    </citation>
    <scope>NUCLEOTIDE SEQUENCE</scope>
</reference>
<feature type="region of interest" description="Disordered" evidence="1">
    <location>
        <begin position="53"/>
        <end position="273"/>
    </location>
</feature>
<organism evidence="2">
    <name type="scientific">bioreactor metagenome</name>
    <dbReference type="NCBI Taxonomy" id="1076179"/>
    <lineage>
        <taxon>unclassified sequences</taxon>
        <taxon>metagenomes</taxon>
        <taxon>ecological metagenomes</taxon>
    </lineage>
</organism>
<gene>
    <name evidence="2" type="ORF">SDC9_144644</name>
</gene>
<proteinExistence type="predicted"/>
<dbReference type="EMBL" id="VSSQ01043748">
    <property type="protein sequence ID" value="MPM97471.1"/>
    <property type="molecule type" value="Genomic_DNA"/>
</dbReference>
<feature type="compositionally biased region" description="Basic residues" evidence="1">
    <location>
        <begin position="53"/>
        <end position="62"/>
    </location>
</feature>
<dbReference type="AlphaFoldDB" id="A0A645E7J6"/>
<name>A0A645E7J6_9ZZZZ</name>
<accession>A0A645E7J6</accession>
<evidence type="ECO:0000256" key="1">
    <source>
        <dbReference type="SAM" id="MobiDB-lite"/>
    </source>
</evidence>
<protein>
    <submittedName>
        <fullName evidence="2">Uncharacterized protein</fullName>
    </submittedName>
</protein>
<comment type="caution">
    <text evidence="2">The sequence shown here is derived from an EMBL/GenBank/DDBJ whole genome shotgun (WGS) entry which is preliminary data.</text>
</comment>
<evidence type="ECO:0000313" key="2">
    <source>
        <dbReference type="EMBL" id="MPM97471.1"/>
    </source>
</evidence>
<sequence>MVQSPRLSGICTPTRAETHACLLDARASWDNSPLSLAVALHAHLAARFFYRSSRHRRRRHARPLLARLDHADLARGPRPGGQGRERRVPRGRRRQRGTQCRLAGCSHHPGRADRPRRGRPPAARKTGSRPGGLPPAGGTATPHHHQAAHHQPPPATDPARLRRQLRGTRMRRHRTSVRGCAGEPWRGGAVGLRQGHAGPGRQPDPGGTRTRTTGGGRPQGHRFWPLLRRDGDYPEHERVRSRGGSLQGRGHGTRTWRGATPGAGPAGAADHPL</sequence>
<feature type="compositionally biased region" description="Low complexity" evidence="1">
    <location>
        <begin position="199"/>
        <end position="212"/>
    </location>
</feature>
<feature type="compositionally biased region" description="Basic and acidic residues" evidence="1">
    <location>
        <begin position="227"/>
        <end position="240"/>
    </location>
</feature>